<name>A0AAW9S1Z5_9HYPH</name>
<organism evidence="2 3">
    <name type="scientific">Microbaculum marinum</name>
    <dbReference type="NCBI Taxonomy" id="1764581"/>
    <lineage>
        <taxon>Bacteria</taxon>
        <taxon>Pseudomonadati</taxon>
        <taxon>Pseudomonadota</taxon>
        <taxon>Alphaproteobacteria</taxon>
        <taxon>Hyphomicrobiales</taxon>
        <taxon>Tepidamorphaceae</taxon>
        <taxon>Microbaculum</taxon>
    </lineage>
</organism>
<dbReference type="SUPFAM" id="SSF51556">
    <property type="entry name" value="Metallo-dependent hydrolases"/>
    <property type="match status" value="1"/>
</dbReference>
<dbReference type="InterPro" id="IPR057744">
    <property type="entry name" value="OTAase-like"/>
</dbReference>
<dbReference type="RefSeq" id="WP_340331888.1">
    <property type="nucleotide sequence ID" value="NZ_JAZHOF010000010.1"/>
</dbReference>
<dbReference type="InterPro" id="IPR051781">
    <property type="entry name" value="Metallo-dep_Hydrolase"/>
</dbReference>
<dbReference type="Gene3D" id="2.30.40.10">
    <property type="entry name" value="Urease, subunit C, domain 1"/>
    <property type="match status" value="1"/>
</dbReference>
<evidence type="ECO:0000259" key="1">
    <source>
        <dbReference type="Pfam" id="PF01979"/>
    </source>
</evidence>
<dbReference type="PANTHER" id="PTHR43135:SF3">
    <property type="entry name" value="ALPHA-D-RIBOSE 1-METHYLPHOSPHONATE 5-TRIPHOSPHATE DIPHOSPHATASE"/>
    <property type="match status" value="1"/>
</dbReference>
<feature type="domain" description="Amidohydrolase-related" evidence="1">
    <location>
        <begin position="71"/>
        <end position="424"/>
    </location>
</feature>
<protein>
    <submittedName>
        <fullName evidence="2">Amidohydrolase family protein</fullName>
    </submittedName>
</protein>
<keyword evidence="3" id="KW-1185">Reference proteome</keyword>
<dbReference type="InterPro" id="IPR011059">
    <property type="entry name" value="Metal-dep_hydrolase_composite"/>
</dbReference>
<dbReference type="SUPFAM" id="SSF51338">
    <property type="entry name" value="Composite domain of metallo-dependent hydrolases"/>
    <property type="match status" value="1"/>
</dbReference>
<dbReference type="Gene3D" id="3.20.20.140">
    <property type="entry name" value="Metal-dependent hydrolases"/>
    <property type="match status" value="1"/>
</dbReference>
<dbReference type="EMBL" id="JAZHOF010000010">
    <property type="protein sequence ID" value="MEJ8574188.1"/>
    <property type="molecule type" value="Genomic_DNA"/>
</dbReference>
<dbReference type="AlphaFoldDB" id="A0AAW9S1Z5"/>
<dbReference type="CDD" id="cd01299">
    <property type="entry name" value="Met_dep_hydrolase_A"/>
    <property type="match status" value="1"/>
</dbReference>
<proteinExistence type="predicted"/>
<comment type="caution">
    <text evidence="2">The sequence shown here is derived from an EMBL/GenBank/DDBJ whole genome shotgun (WGS) entry which is preliminary data.</text>
</comment>
<evidence type="ECO:0000313" key="3">
    <source>
        <dbReference type="Proteomes" id="UP001378188"/>
    </source>
</evidence>
<reference evidence="2 3" key="1">
    <citation type="submission" date="2024-02" db="EMBL/GenBank/DDBJ databases">
        <title>Genome analysis and characterization of Microbaculum marinisediminis sp. nov., isolated from marine sediment.</title>
        <authorList>
            <person name="Du Z.-J."/>
            <person name="Ye Y.-Q."/>
            <person name="Zhang Z.-R."/>
            <person name="Yuan S.-M."/>
            <person name="Zhang X.-Y."/>
        </authorList>
    </citation>
    <scope>NUCLEOTIDE SEQUENCE [LARGE SCALE GENOMIC DNA]</scope>
    <source>
        <strain evidence="2 3">SDUM1044001</strain>
    </source>
</reference>
<dbReference type="PANTHER" id="PTHR43135">
    <property type="entry name" value="ALPHA-D-RIBOSE 1-METHYLPHOSPHONATE 5-TRIPHOSPHATE DIPHOSPHATASE"/>
    <property type="match status" value="1"/>
</dbReference>
<dbReference type="Proteomes" id="UP001378188">
    <property type="component" value="Unassembled WGS sequence"/>
</dbReference>
<dbReference type="GO" id="GO:0016810">
    <property type="term" value="F:hydrolase activity, acting on carbon-nitrogen (but not peptide) bonds"/>
    <property type="evidence" value="ECO:0007669"/>
    <property type="project" value="InterPro"/>
</dbReference>
<gene>
    <name evidence="2" type="ORF">V3328_22080</name>
</gene>
<dbReference type="InterPro" id="IPR032466">
    <property type="entry name" value="Metal_Hydrolase"/>
</dbReference>
<accession>A0AAW9S1Z5</accession>
<sequence>MKPASATAVAEAPFLHSRNMPMLAFTNARVFDGLNDGLKDATVLVEGERIKSVSEAPPPAGAEIVDCGGRVLMPGLIDAHIHAYFYDMNVTRLQRLPVTMYAHHAANMLGDMLDRGFTSVRDTGGADYGLWLAIRDGLIKAPRLFYCEKALSQTGGHVDMRHQHEFNACDDHLVACGCCHANPLGVVVDGVDAVRRVVRENLRRGASFIKFCGSGGASTTSDPLDGIQFSNDEVRAIVEEVENHLVYCTAHIHPDRALKRAVELGVHCIEHGTLIEPDTARMAADRGTYIVPTLAVIAGLAEKGELFGYPPESIAKIDRIKGEAIERLNHMKDAGVKVGFGTDLIGAIQPMQCIEFSLRAPVFSNFEILHQATGMNAEIIGAKGDLGTIAADAYADIIVVDGNPLEDLKLMEDDGAHIPIVMKGGQFHRNRLEANP</sequence>
<dbReference type="Pfam" id="PF01979">
    <property type="entry name" value="Amidohydro_1"/>
    <property type="match status" value="1"/>
</dbReference>
<dbReference type="InterPro" id="IPR006680">
    <property type="entry name" value="Amidohydro-rel"/>
</dbReference>
<evidence type="ECO:0000313" key="2">
    <source>
        <dbReference type="EMBL" id="MEJ8574188.1"/>
    </source>
</evidence>